<dbReference type="SUPFAM" id="SSF54928">
    <property type="entry name" value="RNA-binding domain, RBD"/>
    <property type="match status" value="1"/>
</dbReference>
<dbReference type="InterPro" id="IPR018253">
    <property type="entry name" value="DnaJ_domain_CS"/>
</dbReference>
<dbReference type="InterPro" id="IPR000504">
    <property type="entry name" value="RRM_dom"/>
</dbReference>
<feature type="region of interest" description="Disordered" evidence="2">
    <location>
        <begin position="136"/>
        <end position="167"/>
    </location>
</feature>
<accession>A0A1R3JD08</accession>
<dbReference type="Gene3D" id="3.30.70.330">
    <property type="match status" value="1"/>
</dbReference>
<feature type="region of interest" description="Disordered" evidence="2">
    <location>
        <begin position="82"/>
        <end position="117"/>
    </location>
</feature>
<evidence type="ECO:0000259" key="3">
    <source>
        <dbReference type="PROSITE" id="PS50076"/>
    </source>
</evidence>
<gene>
    <name evidence="5" type="ORF">COLO4_17374</name>
</gene>
<dbReference type="SMART" id="SM00271">
    <property type="entry name" value="DnaJ"/>
    <property type="match status" value="1"/>
</dbReference>
<dbReference type="SUPFAM" id="SSF46565">
    <property type="entry name" value="Chaperone J-domain"/>
    <property type="match status" value="1"/>
</dbReference>
<dbReference type="PRINTS" id="PR00625">
    <property type="entry name" value="JDOMAIN"/>
</dbReference>
<dbReference type="InterPro" id="IPR035979">
    <property type="entry name" value="RBD_domain_sf"/>
</dbReference>
<name>A0A1R3JD08_9ROSI</name>
<dbReference type="InterPro" id="IPR001623">
    <property type="entry name" value="DnaJ_domain"/>
</dbReference>
<dbReference type="InterPro" id="IPR012677">
    <property type="entry name" value="Nucleotide-bd_a/b_plait_sf"/>
</dbReference>
<protein>
    <recommendedName>
        <fullName evidence="7">J domain-containing protein</fullName>
    </recommendedName>
</protein>
<evidence type="ECO:0000313" key="5">
    <source>
        <dbReference type="EMBL" id="OMO92713.1"/>
    </source>
</evidence>
<dbReference type="CDD" id="cd06257">
    <property type="entry name" value="DnaJ"/>
    <property type="match status" value="1"/>
</dbReference>
<dbReference type="PANTHER" id="PTHR45098:SF1">
    <property type="entry name" value="DNAJ DOMAIN CONTAINING PROTEIN, EXPRESSED"/>
    <property type="match status" value="1"/>
</dbReference>
<dbReference type="GO" id="GO:0003723">
    <property type="term" value="F:RNA binding"/>
    <property type="evidence" value="ECO:0007669"/>
    <property type="project" value="UniProtKB-UniRule"/>
</dbReference>
<dbReference type="Pfam" id="PF00226">
    <property type="entry name" value="DnaJ"/>
    <property type="match status" value="1"/>
</dbReference>
<dbReference type="PANTHER" id="PTHR45098">
    <property type="entry name" value="DNAJ DOMAIN CONTAINING PROTEIN, EXPRESSED"/>
    <property type="match status" value="1"/>
</dbReference>
<organism evidence="5 6">
    <name type="scientific">Corchorus olitorius</name>
    <dbReference type="NCBI Taxonomy" id="93759"/>
    <lineage>
        <taxon>Eukaryota</taxon>
        <taxon>Viridiplantae</taxon>
        <taxon>Streptophyta</taxon>
        <taxon>Embryophyta</taxon>
        <taxon>Tracheophyta</taxon>
        <taxon>Spermatophyta</taxon>
        <taxon>Magnoliopsida</taxon>
        <taxon>eudicotyledons</taxon>
        <taxon>Gunneridae</taxon>
        <taxon>Pentapetalae</taxon>
        <taxon>rosids</taxon>
        <taxon>malvids</taxon>
        <taxon>Malvales</taxon>
        <taxon>Malvaceae</taxon>
        <taxon>Grewioideae</taxon>
        <taxon>Apeibeae</taxon>
        <taxon>Corchorus</taxon>
    </lineage>
</organism>
<dbReference type="InterPro" id="IPR036869">
    <property type="entry name" value="J_dom_sf"/>
</dbReference>
<dbReference type="Proteomes" id="UP000187203">
    <property type="component" value="Unassembled WGS sequence"/>
</dbReference>
<evidence type="ECO:0000256" key="1">
    <source>
        <dbReference type="PROSITE-ProRule" id="PRU00176"/>
    </source>
</evidence>
<dbReference type="CDD" id="cd12429">
    <property type="entry name" value="RRM_DNAJC17"/>
    <property type="match status" value="1"/>
</dbReference>
<feature type="region of interest" description="Disordered" evidence="2">
    <location>
        <begin position="1"/>
        <end position="22"/>
    </location>
</feature>
<evidence type="ECO:0000259" key="4">
    <source>
        <dbReference type="PROSITE" id="PS50102"/>
    </source>
</evidence>
<dbReference type="PROSITE" id="PS00636">
    <property type="entry name" value="DNAJ_1"/>
    <property type="match status" value="1"/>
</dbReference>
<dbReference type="Pfam" id="PF00076">
    <property type="entry name" value="RRM_1"/>
    <property type="match status" value="1"/>
</dbReference>
<dbReference type="PROSITE" id="PS50102">
    <property type="entry name" value="RRM"/>
    <property type="match status" value="1"/>
</dbReference>
<feature type="domain" description="RRM" evidence="4">
    <location>
        <begin position="175"/>
        <end position="247"/>
    </location>
</feature>
<dbReference type="AlphaFoldDB" id="A0A1R3JD08"/>
<comment type="caution">
    <text evidence="5">The sequence shown here is derived from an EMBL/GenBank/DDBJ whole genome shotgun (WGS) entry which is preliminary data.</text>
</comment>
<dbReference type="InterPro" id="IPR034254">
    <property type="entry name" value="DNAJC17_RRM"/>
</dbReference>
<evidence type="ECO:0000256" key="2">
    <source>
        <dbReference type="SAM" id="MobiDB-lite"/>
    </source>
</evidence>
<feature type="domain" description="J" evidence="3">
    <location>
        <begin position="4"/>
        <end position="74"/>
    </location>
</feature>
<keyword evidence="6" id="KW-1185">Reference proteome</keyword>
<evidence type="ECO:0008006" key="7">
    <source>
        <dbReference type="Google" id="ProtNLM"/>
    </source>
</evidence>
<proteinExistence type="predicted"/>
<dbReference type="EMBL" id="AWUE01016333">
    <property type="protein sequence ID" value="OMO92713.1"/>
    <property type="molecule type" value="Genomic_DNA"/>
</dbReference>
<reference evidence="6" key="1">
    <citation type="submission" date="2013-09" db="EMBL/GenBank/DDBJ databases">
        <title>Corchorus olitorius genome sequencing.</title>
        <authorList>
            <person name="Alam M."/>
            <person name="Haque M.S."/>
            <person name="Islam M.S."/>
            <person name="Emdad E.M."/>
            <person name="Islam M.M."/>
            <person name="Ahmed B."/>
            <person name="Halim A."/>
            <person name="Hossen Q.M.M."/>
            <person name="Hossain M.Z."/>
            <person name="Ahmed R."/>
            <person name="Khan M.M."/>
            <person name="Islam R."/>
            <person name="Rashid M.M."/>
            <person name="Khan S.A."/>
            <person name="Rahman M.S."/>
            <person name="Alam M."/>
            <person name="Yahiya A.S."/>
            <person name="Khan M.S."/>
            <person name="Azam M.S."/>
            <person name="Haque T."/>
            <person name="Lashkar M.Z.H."/>
            <person name="Akhand A.I."/>
            <person name="Morshed G."/>
            <person name="Roy S."/>
            <person name="Uddin K.S."/>
            <person name="Rabeya T."/>
            <person name="Hossain A.S."/>
            <person name="Chowdhury A."/>
            <person name="Snigdha A.R."/>
            <person name="Mortoza M.S."/>
            <person name="Matin S.A."/>
            <person name="Hoque S.M.E."/>
            <person name="Islam M.K."/>
            <person name="Roy D.K."/>
            <person name="Haider R."/>
            <person name="Moosa M.M."/>
            <person name="Elias S.M."/>
            <person name="Hasan A.M."/>
            <person name="Jahan S."/>
            <person name="Shafiuddin M."/>
            <person name="Mahmood N."/>
            <person name="Shommy N.S."/>
        </authorList>
    </citation>
    <scope>NUCLEOTIDE SEQUENCE [LARGE SCALE GENOMIC DNA]</scope>
    <source>
        <strain evidence="6">cv. O-4</strain>
    </source>
</reference>
<dbReference type="Gene3D" id="1.10.287.110">
    <property type="entry name" value="DnaJ domain"/>
    <property type="match status" value="1"/>
</dbReference>
<sequence>MDVDHYRVLGLPSGEEGANLTDKEITKAYREKARDLHPDKRKDDPNAHENFIKLKSSYEILLDEKARKLFDDLLRVKRDQERRFAQQDAKRRKMTSDLEERERAAFAPDPDVKAKEEEEIARRLKDEIARIRAMHANKGASTGAGSGSGLNQENVGREGNSGGAGGLGLDREKVLKVSWEKIGEDYTAGKLRELFSRFGEVEDVMIKSSKKKRSAIVVMATKEAAVAATGSVSGSLLNPLLVLPFKPAIAAEFAAPKKAEETDGLSNLVGAAHEAFEDAVFQKLRKNSCSLISVSFLFKVGWGVEVLNGV</sequence>
<dbReference type="OrthoDB" id="10250354at2759"/>
<keyword evidence="1" id="KW-0694">RNA-binding</keyword>
<evidence type="ECO:0000313" key="6">
    <source>
        <dbReference type="Proteomes" id="UP000187203"/>
    </source>
</evidence>
<dbReference type="PROSITE" id="PS50076">
    <property type="entry name" value="DNAJ_2"/>
    <property type="match status" value="1"/>
</dbReference>